<dbReference type="STRING" id="363999.A0A439D833"/>
<feature type="domain" description="RING-type" evidence="10">
    <location>
        <begin position="180"/>
        <end position="368"/>
    </location>
</feature>
<dbReference type="PROSITE" id="PS00518">
    <property type="entry name" value="ZF_RING_1"/>
    <property type="match status" value="1"/>
</dbReference>
<evidence type="ECO:0000256" key="3">
    <source>
        <dbReference type="ARBA" id="ARBA00022679"/>
    </source>
</evidence>
<proteinExistence type="predicted"/>
<keyword evidence="3" id="KW-0808">Transferase</keyword>
<dbReference type="CDD" id="cd22584">
    <property type="entry name" value="Rcat_RBR_unk"/>
    <property type="match status" value="1"/>
</dbReference>
<evidence type="ECO:0000256" key="5">
    <source>
        <dbReference type="ARBA" id="ARBA00022737"/>
    </source>
</evidence>
<keyword evidence="8" id="KW-0862">Zinc</keyword>
<keyword evidence="4" id="KW-0479">Metal-binding</keyword>
<evidence type="ECO:0000256" key="2">
    <source>
        <dbReference type="ARBA" id="ARBA00012251"/>
    </source>
</evidence>
<keyword evidence="7" id="KW-0833">Ubl conjugation pathway</keyword>
<feature type="compositionally biased region" description="Basic and acidic residues" evidence="9">
    <location>
        <begin position="384"/>
        <end position="395"/>
    </location>
</feature>
<evidence type="ECO:0000256" key="9">
    <source>
        <dbReference type="SAM" id="MobiDB-lite"/>
    </source>
</evidence>
<dbReference type="InterPro" id="IPR044066">
    <property type="entry name" value="TRIAD_supradom"/>
</dbReference>
<evidence type="ECO:0000256" key="4">
    <source>
        <dbReference type="ARBA" id="ARBA00022723"/>
    </source>
</evidence>
<dbReference type="GO" id="GO:0061630">
    <property type="term" value="F:ubiquitin protein ligase activity"/>
    <property type="evidence" value="ECO:0007669"/>
    <property type="project" value="UniProtKB-EC"/>
</dbReference>
<keyword evidence="12" id="KW-1185">Reference proteome</keyword>
<dbReference type="GO" id="GO:0016567">
    <property type="term" value="P:protein ubiquitination"/>
    <property type="evidence" value="ECO:0007669"/>
    <property type="project" value="InterPro"/>
</dbReference>
<evidence type="ECO:0000256" key="7">
    <source>
        <dbReference type="ARBA" id="ARBA00022786"/>
    </source>
</evidence>
<protein>
    <recommendedName>
        <fullName evidence="2">RBR-type E3 ubiquitin transferase</fullName>
        <ecNumber evidence="2">2.3.2.31</ecNumber>
    </recommendedName>
</protein>
<feature type="region of interest" description="Disordered" evidence="9">
    <location>
        <begin position="384"/>
        <end position="407"/>
    </location>
</feature>
<name>A0A439D833_9PEZI</name>
<dbReference type="SMART" id="SM00647">
    <property type="entry name" value="IBR"/>
    <property type="match status" value="2"/>
</dbReference>
<gene>
    <name evidence="11" type="ORF">EKO27_g4536</name>
</gene>
<dbReference type="Gene3D" id="1.20.120.1750">
    <property type="match status" value="1"/>
</dbReference>
<dbReference type="Pfam" id="PF01485">
    <property type="entry name" value="IBR"/>
    <property type="match status" value="1"/>
</dbReference>
<dbReference type="InterPro" id="IPR002867">
    <property type="entry name" value="IBR_dom"/>
</dbReference>
<organism evidence="11 12">
    <name type="scientific">Xylaria grammica</name>
    <dbReference type="NCBI Taxonomy" id="363999"/>
    <lineage>
        <taxon>Eukaryota</taxon>
        <taxon>Fungi</taxon>
        <taxon>Dikarya</taxon>
        <taxon>Ascomycota</taxon>
        <taxon>Pezizomycotina</taxon>
        <taxon>Sordariomycetes</taxon>
        <taxon>Xylariomycetidae</taxon>
        <taxon>Xylariales</taxon>
        <taxon>Xylariaceae</taxon>
        <taxon>Xylaria</taxon>
    </lineage>
</organism>
<evidence type="ECO:0000256" key="1">
    <source>
        <dbReference type="ARBA" id="ARBA00001798"/>
    </source>
</evidence>
<evidence type="ECO:0000313" key="11">
    <source>
        <dbReference type="EMBL" id="RWA10560.1"/>
    </source>
</evidence>
<dbReference type="PANTHER" id="PTHR11685">
    <property type="entry name" value="RBR FAMILY RING FINGER AND IBR DOMAIN-CONTAINING"/>
    <property type="match status" value="1"/>
</dbReference>
<reference evidence="11 12" key="1">
    <citation type="submission" date="2018-12" db="EMBL/GenBank/DDBJ databases">
        <title>Draft genome sequence of Xylaria grammica IHI A82.</title>
        <authorList>
            <person name="Buettner E."/>
            <person name="Kellner H."/>
        </authorList>
    </citation>
    <scope>NUCLEOTIDE SEQUENCE [LARGE SCALE GENOMIC DNA]</scope>
    <source>
        <strain evidence="11 12">IHI A82</strain>
    </source>
</reference>
<dbReference type="Proteomes" id="UP000286045">
    <property type="component" value="Unassembled WGS sequence"/>
</dbReference>
<dbReference type="Pfam" id="PF22191">
    <property type="entry name" value="IBR_1"/>
    <property type="match status" value="1"/>
</dbReference>
<dbReference type="InterPro" id="IPR017907">
    <property type="entry name" value="Znf_RING_CS"/>
</dbReference>
<dbReference type="PROSITE" id="PS51873">
    <property type="entry name" value="TRIAD"/>
    <property type="match status" value="1"/>
</dbReference>
<dbReference type="InterPro" id="IPR031127">
    <property type="entry name" value="E3_UB_ligase_RBR"/>
</dbReference>
<keyword evidence="6" id="KW-0863">Zinc-finger</keyword>
<evidence type="ECO:0000256" key="6">
    <source>
        <dbReference type="ARBA" id="ARBA00022771"/>
    </source>
</evidence>
<dbReference type="SUPFAM" id="SSF57850">
    <property type="entry name" value="RING/U-box"/>
    <property type="match status" value="2"/>
</dbReference>
<evidence type="ECO:0000256" key="8">
    <source>
        <dbReference type="ARBA" id="ARBA00022833"/>
    </source>
</evidence>
<evidence type="ECO:0000259" key="10">
    <source>
        <dbReference type="PROSITE" id="PS51873"/>
    </source>
</evidence>
<dbReference type="EC" id="2.3.2.31" evidence="2"/>
<sequence length="548" mass="61714">MTGPKQPAWASVDDESLKIILSALRDDVREVQSTSKGKEVEGTLSDAELALQLYTAELDRATTYVSDRIMTKSVQSAVQTDTNAIVQSEYQESIARRDRAIAVSQSAGRPRGQVRMLINTGPSPAELEAWEKLASIHITGSDDVGSEEVSDNITEKTPTEIDWQPESSSWAASRSADVSHQRLCMACCNMHNVMDLTQAPCKHEYCRECLEQLFRNSMSDESLFPPRCCRIEIPVAANRLLLGDELVHEFMEKSIEFATTNRIYCHQPTCSAFIPPSVIKDGVAPCPKCKTLTCVTCKGGTHKGDCPSDTALQQVLEVARQNGWQRCPKCSAMIELNDGCFHMTCKCKAQFCYLCAEKWKTCECNQWDMALLYDRARRVYDRNRDPENADGRGRVENPVNPQPAVTDNRTAGIERIAQHLQRDHACDHLFWASRTGRERCEECGDEMSIYIYHEADEARVVQWKKRSWLPRKVTMVNTHLIPLSLSVHLLICYYSRNSTGDFLIRSGVVYERNQQQIGRSSSAHYQAYLTGKFYGQRSSISVYDGADG</sequence>
<dbReference type="AlphaFoldDB" id="A0A439D833"/>
<comment type="caution">
    <text evidence="11">The sequence shown here is derived from an EMBL/GenBank/DDBJ whole genome shotgun (WGS) entry which is preliminary data.</text>
</comment>
<evidence type="ECO:0000313" key="12">
    <source>
        <dbReference type="Proteomes" id="UP000286045"/>
    </source>
</evidence>
<comment type="catalytic activity">
    <reaction evidence="1">
        <text>[E2 ubiquitin-conjugating enzyme]-S-ubiquitinyl-L-cysteine + [acceptor protein]-L-lysine = [E2 ubiquitin-conjugating enzyme]-L-cysteine + [acceptor protein]-N(6)-ubiquitinyl-L-lysine.</text>
        <dbReference type="EC" id="2.3.2.31"/>
    </reaction>
</comment>
<accession>A0A439D833</accession>
<keyword evidence="5" id="KW-0677">Repeat</keyword>
<dbReference type="EMBL" id="RYZI01000109">
    <property type="protein sequence ID" value="RWA10560.1"/>
    <property type="molecule type" value="Genomic_DNA"/>
</dbReference>
<dbReference type="GO" id="GO:0008270">
    <property type="term" value="F:zinc ion binding"/>
    <property type="evidence" value="ECO:0007669"/>
    <property type="project" value="UniProtKB-KW"/>
</dbReference>